<dbReference type="EMBL" id="LN854557">
    <property type="protein sequence ID" value="CRL46018.1"/>
    <property type="molecule type" value="Genomic_DNA"/>
</dbReference>
<name>A0A193QLP5_SODGM</name>
<reference evidence="1 2" key="1">
    <citation type="submission" date="2015-05" db="EMBL/GenBank/DDBJ databases">
        <authorList>
            <person name="Goodhead I."/>
        </authorList>
    </citation>
    <scope>NUCLEOTIDE SEQUENCE [LARGE SCALE GENOMIC DNA]</scope>
    <source>
        <strain evidence="2">morsitans</strain>
    </source>
</reference>
<evidence type="ECO:0000313" key="1">
    <source>
        <dbReference type="EMBL" id="CRL46018.1"/>
    </source>
</evidence>
<protein>
    <submittedName>
        <fullName evidence="1">Uncharacterized protein</fullName>
    </submittedName>
</protein>
<dbReference type="AlphaFoldDB" id="A0A193QLP5"/>
<proteinExistence type="predicted"/>
<organism evidence="1 2">
    <name type="scientific">Sodalis glossinidius (strain morsitans)</name>
    <dbReference type="NCBI Taxonomy" id="343509"/>
    <lineage>
        <taxon>Bacteria</taxon>
        <taxon>Pseudomonadati</taxon>
        <taxon>Pseudomonadota</taxon>
        <taxon>Gammaproteobacteria</taxon>
        <taxon>Enterobacterales</taxon>
        <taxon>Bruguierivoracaceae</taxon>
        <taxon>Sodalis</taxon>
    </lineage>
</organism>
<accession>A0A193QLP5</accession>
<gene>
    <name evidence="1" type="ORF">SGGMMB4_04232</name>
</gene>
<evidence type="ECO:0000313" key="2">
    <source>
        <dbReference type="Proteomes" id="UP000245838"/>
    </source>
</evidence>
<sequence>MPSFVFSLLFTLNCCTTGITFHWRDVSVALASVRSLFLIGWHKMPVFEFLVSRSLGAKPVFSDNEFSVFRRWTILVVHRIAVEHDDAIGVLLDAA</sequence>
<dbReference type="Proteomes" id="UP000245838">
    <property type="component" value="Chromosome sggmmb4_Chromosome"/>
</dbReference>